<evidence type="ECO:0000256" key="2">
    <source>
        <dbReference type="ARBA" id="ARBA00012052"/>
    </source>
</evidence>
<comment type="pathway">
    <text evidence="9">Isoprenoid biosynthesis; isopentenyl diphosphate biosynthesis via DXP pathway; isopentenyl diphosphate from 1-deoxy-D-xylulose 5-phosphate: step 3/6.</text>
</comment>
<dbReference type="GO" id="GO:0005524">
    <property type="term" value="F:ATP binding"/>
    <property type="evidence" value="ECO:0007669"/>
    <property type="project" value="UniProtKB-UniRule"/>
</dbReference>
<dbReference type="InterPro" id="IPR013750">
    <property type="entry name" value="GHMP_kinase_C_dom"/>
</dbReference>
<comment type="catalytic activity">
    <reaction evidence="9">
        <text>4-CDP-2-C-methyl-D-erythritol + ATP = 4-CDP-2-C-methyl-D-erythritol 2-phosphate + ADP + H(+)</text>
        <dbReference type="Rhea" id="RHEA:18437"/>
        <dbReference type="ChEBI" id="CHEBI:15378"/>
        <dbReference type="ChEBI" id="CHEBI:30616"/>
        <dbReference type="ChEBI" id="CHEBI:57823"/>
        <dbReference type="ChEBI" id="CHEBI:57919"/>
        <dbReference type="ChEBI" id="CHEBI:456216"/>
        <dbReference type="EC" id="2.7.1.148"/>
    </reaction>
</comment>
<dbReference type="PANTHER" id="PTHR43527">
    <property type="entry name" value="4-DIPHOSPHOCYTIDYL-2-C-METHYL-D-ERYTHRITOL KINASE, CHLOROPLASTIC"/>
    <property type="match status" value="1"/>
</dbReference>
<feature type="binding site" evidence="9">
    <location>
        <begin position="92"/>
        <end position="102"/>
    </location>
    <ligand>
        <name>ATP</name>
        <dbReference type="ChEBI" id="CHEBI:30616"/>
    </ligand>
</feature>
<reference evidence="12 13" key="1">
    <citation type="submission" date="2021-02" db="EMBL/GenBank/DDBJ databases">
        <title>Alicyclobacillus curvatus sp. nov. and Alicyclobacillus mengziensis sp. nov., two acidophilic bacteria isolated from acid mine drainage.</title>
        <authorList>
            <person name="Huang Y."/>
        </authorList>
    </citation>
    <scope>NUCLEOTIDE SEQUENCE [LARGE SCALE GENOMIC DNA]</scope>
    <source>
        <strain evidence="12 13">S30H14</strain>
    </source>
</reference>
<dbReference type="InterPro" id="IPR014721">
    <property type="entry name" value="Ribsml_uS5_D2-typ_fold_subgr"/>
</dbReference>
<evidence type="ECO:0000256" key="3">
    <source>
        <dbReference type="ARBA" id="ARBA00017473"/>
    </source>
</evidence>
<dbReference type="SUPFAM" id="SSF54211">
    <property type="entry name" value="Ribosomal protein S5 domain 2-like"/>
    <property type="match status" value="1"/>
</dbReference>
<evidence type="ECO:0000313" key="13">
    <source>
        <dbReference type="Proteomes" id="UP000663505"/>
    </source>
</evidence>
<evidence type="ECO:0000256" key="9">
    <source>
        <dbReference type="HAMAP-Rule" id="MF_00061"/>
    </source>
</evidence>
<dbReference type="EC" id="2.7.1.148" evidence="2 9"/>
<dbReference type="Pfam" id="PF00288">
    <property type="entry name" value="GHMP_kinases_N"/>
    <property type="match status" value="1"/>
</dbReference>
<evidence type="ECO:0000256" key="4">
    <source>
        <dbReference type="ARBA" id="ARBA00022679"/>
    </source>
</evidence>
<accession>A0A9X7Z713</accession>
<evidence type="ECO:0000313" key="12">
    <source>
        <dbReference type="EMBL" id="QSO47927.1"/>
    </source>
</evidence>
<comment type="function">
    <text evidence="9">Catalyzes the phosphorylation of the position 2 hydroxy group of 4-diphosphocytidyl-2C-methyl-D-erythritol.</text>
</comment>
<feature type="domain" description="GHMP kinase N-terminal" evidence="10">
    <location>
        <begin position="64"/>
        <end position="142"/>
    </location>
</feature>
<evidence type="ECO:0000259" key="10">
    <source>
        <dbReference type="Pfam" id="PF00288"/>
    </source>
</evidence>
<sequence>MLVERAYAKINLTLDVLGRRPDGYHEVDMVMQSVDLSDLLWIDKSDAGIRIESGASNIPLDERNLAYVAAEAFLRKANISSGISIGLEKNIPVAAGLAGGSSDAAAVLRGLNRLFATGYSLDELAELGASIGSDVPFCVYGGCAVARGRGERLQRVHHQMRAWVIIIRPPVFVSTADIYGALTPKQMTQVVRSKSMIESLMDGDFERMVGLVDNRLRPATQRLYPEVAEYAERLSSTLGQPVHMSGSGPTLFLLAPNERRAQRSYNAIRGFMKEVYLCRFI</sequence>
<keyword evidence="13" id="KW-1185">Reference proteome</keyword>
<feature type="domain" description="GHMP kinase C-terminal" evidence="11">
    <location>
        <begin position="196"/>
        <end position="272"/>
    </location>
</feature>
<keyword evidence="4 9" id="KW-0808">Transferase</keyword>
<comment type="similarity">
    <text evidence="1 9">Belongs to the GHMP kinase family. IspE subfamily.</text>
</comment>
<keyword evidence="7 9" id="KW-0067">ATP-binding</keyword>
<dbReference type="InterPro" id="IPR036554">
    <property type="entry name" value="GHMP_kinase_C_sf"/>
</dbReference>
<dbReference type="PIRSF" id="PIRSF010376">
    <property type="entry name" value="IspE"/>
    <property type="match status" value="1"/>
</dbReference>
<dbReference type="Gene3D" id="3.30.230.10">
    <property type="match status" value="1"/>
</dbReference>
<dbReference type="Pfam" id="PF08544">
    <property type="entry name" value="GHMP_kinases_C"/>
    <property type="match status" value="1"/>
</dbReference>
<evidence type="ECO:0000256" key="1">
    <source>
        <dbReference type="ARBA" id="ARBA00009684"/>
    </source>
</evidence>
<dbReference type="EMBL" id="CP071182">
    <property type="protein sequence ID" value="QSO47927.1"/>
    <property type="molecule type" value="Genomic_DNA"/>
</dbReference>
<evidence type="ECO:0000256" key="5">
    <source>
        <dbReference type="ARBA" id="ARBA00022741"/>
    </source>
</evidence>
<feature type="active site" evidence="9">
    <location>
        <position position="134"/>
    </location>
</feature>
<dbReference type="Proteomes" id="UP000663505">
    <property type="component" value="Chromosome"/>
</dbReference>
<name>A0A9X7Z713_9BACL</name>
<protein>
    <recommendedName>
        <fullName evidence="3 9">4-diphosphocytidyl-2-C-methyl-D-erythritol kinase</fullName>
        <shortName evidence="9">CMK</shortName>
        <ecNumber evidence="2 9">2.7.1.148</ecNumber>
    </recommendedName>
    <alternativeName>
        <fullName evidence="8 9">4-(cytidine-5'-diphospho)-2-C-methyl-D-erythritol kinase</fullName>
    </alternativeName>
</protein>
<dbReference type="AlphaFoldDB" id="A0A9X7Z713"/>
<dbReference type="InterPro" id="IPR006204">
    <property type="entry name" value="GHMP_kinase_N_dom"/>
</dbReference>
<dbReference type="PANTHER" id="PTHR43527:SF2">
    <property type="entry name" value="4-DIPHOSPHOCYTIDYL-2-C-METHYL-D-ERYTHRITOL KINASE, CHLOROPLASTIC"/>
    <property type="match status" value="1"/>
</dbReference>
<keyword evidence="5 9" id="KW-0547">Nucleotide-binding</keyword>
<dbReference type="KEGG" id="afx:JZ786_02505"/>
<dbReference type="SUPFAM" id="SSF55060">
    <property type="entry name" value="GHMP Kinase, C-terminal domain"/>
    <property type="match status" value="1"/>
</dbReference>
<proteinExistence type="inferred from homology"/>
<keyword evidence="9" id="KW-0414">Isoprene biosynthesis</keyword>
<gene>
    <name evidence="9" type="primary">ispE</name>
    <name evidence="12" type="ORF">JZ786_02505</name>
</gene>
<evidence type="ECO:0000256" key="6">
    <source>
        <dbReference type="ARBA" id="ARBA00022777"/>
    </source>
</evidence>
<evidence type="ECO:0000256" key="8">
    <source>
        <dbReference type="ARBA" id="ARBA00032554"/>
    </source>
</evidence>
<dbReference type="HAMAP" id="MF_00061">
    <property type="entry name" value="IspE"/>
    <property type="match status" value="1"/>
</dbReference>
<evidence type="ECO:0000256" key="7">
    <source>
        <dbReference type="ARBA" id="ARBA00022840"/>
    </source>
</evidence>
<dbReference type="NCBIfam" id="TIGR00154">
    <property type="entry name" value="ispE"/>
    <property type="match status" value="1"/>
</dbReference>
<dbReference type="InterPro" id="IPR004424">
    <property type="entry name" value="IspE"/>
</dbReference>
<dbReference type="GO" id="GO:0019288">
    <property type="term" value="P:isopentenyl diphosphate biosynthetic process, methylerythritol 4-phosphate pathway"/>
    <property type="evidence" value="ECO:0007669"/>
    <property type="project" value="UniProtKB-UniRule"/>
</dbReference>
<organism evidence="12 13">
    <name type="scientific">Alicyclobacillus mengziensis</name>
    <dbReference type="NCBI Taxonomy" id="2931921"/>
    <lineage>
        <taxon>Bacteria</taxon>
        <taxon>Bacillati</taxon>
        <taxon>Bacillota</taxon>
        <taxon>Bacilli</taxon>
        <taxon>Bacillales</taxon>
        <taxon>Alicyclobacillaceae</taxon>
        <taxon>Alicyclobacillus</taxon>
    </lineage>
</organism>
<dbReference type="InterPro" id="IPR020568">
    <property type="entry name" value="Ribosomal_Su5_D2-typ_SF"/>
</dbReference>
<dbReference type="Gene3D" id="3.30.70.890">
    <property type="entry name" value="GHMP kinase, C-terminal domain"/>
    <property type="match status" value="1"/>
</dbReference>
<feature type="active site" evidence="9">
    <location>
        <position position="9"/>
    </location>
</feature>
<keyword evidence="6 9" id="KW-0418">Kinase</keyword>
<dbReference type="RefSeq" id="WP_206657271.1">
    <property type="nucleotide sequence ID" value="NZ_CP071182.1"/>
</dbReference>
<dbReference type="GO" id="GO:0016114">
    <property type="term" value="P:terpenoid biosynthetic process"/>
    <property type="evidence" value="ECO:0007669"/>
    <property type="project" value="UniProtKB-UniRule"/>
</dbReference>
<evidence type="ECO:0000259" key="11">
    <source>
        <dbReference type="Pfam" id="PF08544"/>
    </source>
</evidence>
<dbReference type="GO" id="GO:0050515">
    <property type="term" value="F:4-(cytidine 5'-diphospho)-2-C-methyl-D-erythritol kinase activity"/>
    <property type="evidence" value="ECO:0007669"/>
    <property type="project" value="UniProtKB-UniRule"/>
</dbReference>